<dbReference type="Proteomes" id="UP000034182">
    <property type="component" value="Unassembled WGS sequence"/>
</dbReference>
<protein>
    <submittedName>
        <fullName evidence="1">Putative ras gtpase</fullName>
    </submittedName>
</protein>
<sequence>MDEIADDSVYMRLVAAQVCDVQSKIDLAIDDTVRLLGHAVRSTASPIPFTPGVVVPTVSRILCDRIVRCFGFPKLSAAHVDDIMNKVVWANLARFMLQTLSQDVVRLTGIAVLNSAAVFGAPSLVLPGLPLLDTPPAARMIVKCACDLILILQCAFQSGNKFVTSEDIRSATIQYKAKRRSEMRGSHESIREVVHEEINKLIPLHLSRQGAQILSDSNKIRIRTTMKEIIRDNAFRKEDSARFQTDSVESSTNRLT</sequence>
<organism evidence="1 2">
    <name type="scientific">Diplodia seriata</name>
    <dbReference type="NCBI Taxonomy" id="420778"/>
    <lineage>
        <taxon>Eukaryota</taxon>
        <taxon>Fungi</taxon>
        <taxon>Dikarya</taxon>
        <taxon>Ascomycota</taxon>
        <taxon>Pezizomycotina</taxon>
        <taxon>Dothideomycetes</taxon>
        <taxon>Dothideomycetes incertae sedis</taxon>
        <taxon>Botryosphaeriales</taxon>
        <taxon>Botryosphaeriaceae</taxon>
        <taxon>Diplodia</taxon>
    </lineage>
</organism>
<dbReference type="EMBL" id="LAQI01000215">
    <property type="protein sequence ID" value="KKY14789.1"/>
    <property type="molecule type" value="Genomic_DNA"/>
</dbReference>
<evidence type="ECO:0000313" key="1">
    <source>
        <dbReference type="EMBL" id="KKY14789.1"/>
    </source>
</evidence>
<gene>
    <name evidence="1" type="ORF">UCDDS831_g07965</name>
</gene>
<name>A0A0G2DVX2_9PEZI</name>
<comment type="caution">
    <text evidence="1">The sequence shown here is derived from an EMBL/GenBank/DDBJ whole genome shotgun (WGS) entry which is preliminary data.</text>
</comment>
<proteinExistence type="predicted"/>
<dbReference type="AlphaFoldDB" id="A0A0G2DVX2"/>
<accession>A0A0G2DVX2</accession>
<reference evidence="1 2" key="2">
    <citation type="submission" date="2015-05" db="EMBL/GenBank/DDBJ databases">
        <title>Distinctive expansion of gene families associated with plant cell wall degradation and secondary metabolism in the genomes of grapevine trunk pathogens.</title>
        <authorList>
            <person name="Lawrence D.P."/>
            <person name="Travadon R."/>
            <person name="Rolshausen P.E."/>
            <person name="Baumgartner K."/>
        </authorList>
    </citation>
    <scope>NUCLEOTIDE SEQUENCE [LARGE SCALE GENOMIC DNA]</scope>
    <source>
        <strain evidence="1">DS831</strain>
    </source>
</reference>
<reference evidence="1 2" key="1">
    <citation type="submission" date="2015-03" db="EMBL/GenBank/DDBJ databases">
        <authorList>
            <person name="Morales-Cruz A."/>
            <person name="Amrine K.C."/>
            <person name="Cantu D."/>
        </authorList>
    </citation>
    <scope>NUCLEOTIDE SEQUENCE [LARGE SCALE GENOMIC DNA]</scope>
    <source>
        <strain evidence="1">DS831</strain>
    </source>
</reference>
<evidence type="ECO:0000313" key="2">
    <source>
        <dbReference type="Proteomes" id="UP000034182"/>
    </source>
</evidence>